<dbReference type="AlphaFoldDB" id="A0A2S9J9Q8"/>
<evidence type="ECO:0000313" key="3">
    <source>
        <dbReference type="Proteomes" id="UP000238563"/>
    </source>
</evidence>
<evidence type="ECO:0000313" key="2">
    <source>
        <dbReference type="EMBL" id="PRD49525.1"/>
    </source>
</evidence>
<protein>
    <submittedName>
        <fullName evidence="2">Conjugal transfer protein</fullName>
    </submittedName>
</protein>
<evidence type="ECO:0000256" key="1">
    <source>
        <dbReference type="SAM" id="SignalP"/>
    </source>
</evidence>
<dbReference type="OrthoDB" id="8071183at2"/>
<proteinExistence type="predicted"/>
<dbReference type="Proteomes" id="UP000238563">
    <property type="component" value="Unassembled WGS sequence"/>
</dbReference>
<feature type="signal peptide" evidence="1">
    <location>
        <begin position="1"/>
        <end position="20"/>
    </location>
</feature>
<organism evidence="2 3">
    <name type="scientific">Phyllobacterium myrsinacearum</name>
    <dbReference type="NCBI Taxonomy" id="28101"/>
    <lineage>
        <taxon>Bacteria</taxon>
        <taxon>Pseudomonadati</taxon>
        <taxon>Pseudomonadota</taxon>
        <taxon>Alphaproteobacteria</taxon>
        <taxon>Hyphomicrobiales</taxon>
        <taxon>Phyllobacteriaceae</taxon>
        <taxon>Phyllobacterium</taxon>
    </lineage>
</organism>
<name>A0A2S9J9Q8_9HYPH</name>
<feature type="chain" id="PRO_5015474687" evidence="1">
    <location>
        <begin position="21"/>
        <end position="261"/>
    </location>
</feature>
<dbReference type="RefSeq" id="WP_105738274.1">
    <property type="nucleotide sequence ID" value="NZ_PVBT01000012.1"/>
</dbReference>
<dbReference type="EMBL" id="PVBT01000012">
    <property type="protein sequence ID" value="PRD49525.1"/>
    <property type="molecule type" value="Genomic_DNA"/>
</dbReference>
<accession>A0A2S9J9Q8</accession>
<gene>
    <name evidence="2" type="ORF">C5750_25940</name>
</gene>
<keyword evidence="1" id="KW-0732">Signal</keyword>
<sequence length="261" mass="27578">MKAVFYVLVCSILTMSAATAQVRVRDAENIRLASQIRELSRQIQADTSLVKDHTHRTLQAVTGERGQDAALFAKLATGQGFSMAGAPDLAAVLQANQAAFGGIGAPFQNSAAKLINGLNLVKSLADQFGNGSTASSRNYDQAVRSLTTMAALTDAMNAAARQRSEGFNDAARHVGAAGDLKGALEQNTQMVLQGNQTTNEAVGSLNSQVHLLSEQQRAGIAAMSERNRALAPIAVSDARGSAYGDIRARLQALQQEKRSRP</sequence>
<keyword evidence="3" id="KW-1185">Reference proteome</keyword>
<reference evidence="2 3" key="1">
    <citation type="submission" date="2018-02" db="EMBL/GenBank/DDBJ databases">
        <title>The draft genome of Phyllobacterium myrsinacearum DSM5892.</title>
        <authorList>
            <person name="Li L."/>
            <person name="Liu L."/>
            <person name="Zhang X."/>
            <person name="Wang T."/>
        </authorList>
    </citation>
    <scope>NUCLEOTIDE SEQUENCE [LARGE SCALE GENOMIC DNA]</scope>
    <source>
        <strain evidence="2 3">DSM 5892</strain>
    </source>
</reference>
<comment type="caution">
    <text evidence="2">The sequence shown here is derived from an EMBL/GenBank/DDBJ whole genome shotgun (WGS) entry which is preliminary data.</text>
</comment>